<evidence type="ECO:0000256" key="1">
    <source>
        <dbReference type="SAM" id="SignalP"/>
    </source>
</evidence>
<dbReference type="EMBL" id="JACHNH010000001">
    <property type="protein sequence ID" value="MBB4764369.1"/>
    <property type="molecule type" value="Genomic_DNA"/>
</dbReference>
<comment type="caution">
    <text evidence="2">The sequence shown here is derived from an EMBL/GenBank/DDBJ whole genome shotgun (WGS) entry which is preliminary data.</text>
</comment>
<feature type="chain" id="PRO_5039247175" evidence="1">
    <location>
        <begin position="27"/>
        <end position="182"/>
    </location>
</feature>
<organism evidence="2 3">
    <name type="scientific">Actinoplanes digitatis</name>
    <dbReference type="NCBI Taxonomy" id="1868"/>
    <lineage>
        <taxon>Bacteria</taxon>
        <taxon>Bacillati</taxon>
        <taxon>Actinomycetota</taxon>
        <taxon>Actinomycetes</taxon>
        <taxon>Micromonosporales</taxon>
        <taxon>Micromonosporaceae</taxon>
        <taxon>Actinoplanes</taxon>
    </lineage>
</organism>
<evidence type="ECO:0000313" key="3">
    <source>
        <dbReference type="Proteomes" id="UP000578112"/>
    </source>
</evidence>
<keyword evidence="1" id="KW-0732">Signal</keyword>
<name>A0A7W7I0T3_9ACTN</name>
<gene>
    <name evidence="2" type="ORF">BJ971_004925</name>
</gene>
<sequence length="182" mass="19655">MTIRALLTVLLGVAAGLGAVAAPAVASPPPPRQLGAPDLGGYCRSLGYADAIALGRSAYDWHCRAGDRYGDLTLDAACRWTYGTPQAVDRIADFWRSGSVQCWRVRDDVIAPDLDRYCRTTGADGAVLVGADAYSWRCVTGGDEPAYVSVDMPAACRESTYGYATIDRFVDFLDPYSWQCRV</sequence>
<reference evidence="2 3" key="1">
    <citation type="submission" date="2020-08" db="EMBL/GenBank/DDBJ databases">
        <title>Sequencing the genomes of 1000 actinobacteria strains.</title>
        <authorList>
            <person name="Klenk H.-P."/>
        </authorList>
    </citation>
    <scope>NUCLEOTIDE SEQUENCE [LARGE SCALE GENOMIC DNA]</scope>
    <source>
        <strain evidence="2 3">DSM 43149</strain>
    </source>
</reference>
<dbReference type="RefSeq" id="WP_184995567.1">
    <property type="nucleotide sequence ID" value="NZ_BOMK01000027.1"/>
</dbReference>
<accession>A0A7W7I0T3</accession>
<keyword evidence="3" id="KW-1185">Reference proteome</keyword>
<proteinExistence type="predicted"/>
<dbReference type="Proteomes" id="UP000578112">
    <property type="component" value="Unassembled WGS sequence"/>
</dbReference>
<evidence type="ECO:0000313" key="2">
    <source>
        <dbReference type="EMBL" id="MBB4764369.1"/>
    </source>
</evidence>
<dbReference type="AlphaFoldDB" id="A0A7W7I0T3"/>
<protein>
    <submittedName>
        <fullName evidence="2">Uncharacterized protein</fullName>
    </submittedName>
</protein>
<feature type="signal peptide" evidence="1">
    <location>
        <begin position="1"/>
        <end position="26"/>
    </location>
</feature>